<keyword evidence="3" id="KW-0597">Phosphoprotein</keyword>
<dbReference type="GO" id="GO:0016020">
    <property type="term" value="C:membrane"/>
    <property type="evidence" value="ECO:0007669"/>
    <property type="project" value="InterPro"/>
</dbReference>
<dbReference type="Gene3D" id="1.20.5.1930">
    <property type="match status" value="1"/>
</dbReference>
<protein>
    <recommendedName>
        <fullName evidence="2">histidine kinase</fullName>
        <ecNumber evidence="2">2.7.13.3</ecNumber>
    </recommendedName>
</protein>
<organism evidence="12 13">
    <name type="scientific">Microterricola viridarii</name>
    <dbReference type="NCBI Taxonomy" id="412690"/>
    <lineage>
        <taxon>Bacteria</taxon>
        <taxon>Bacillati</taxon>
        <taxon>Actinomycetota</taxon>
        <taxon>Actinomycetes</taxon>
        <taxon>Micrococcales</taxon>
        <taxon>Microbacteriaceae</taxon>
        <taxon>Microterricola</taxon>
    </lineage>
</organism>
<evidence type="ECO:0000313" key="12">
    <source>
        <dbReference type="EMBL" id="AMB58633.1"/>
    </source>
</evidence>
<dbReference type="PANTHER" id="PTHR24421">
    <property type="entry name" value="NITRATE/NITRITE SENSOR PROTEIN NARX-RELATED"/>
    <property type="match status" value="1"/>
</dbReference>
<evidence type="ECO:0000256" key="9">
    <source>
        <dbReference type="SAM" id="Phobius"/>
    </source>
</evidence>
<evidence type="ECO:0000313" key="13">
    <source>
        <dbReference type="Proteomes" id="UP000058305"/>
    </source>
</evidence>
<dbReference type="CDD" id="cd16917">
    <property type="entry name" value="HATPase_UhpB-NarQ-NarX-like"/>
    <property type="match status" value="1"/>
</dbReference>
<keyword evidence="9" id="KW-0812">Transmembrane</keyword>
<dbReference type="Proteomes" id="UP000058305">
    <property type="component" value="Chromosome"/>
</dbReference>
<evidence type="ECO:0000259" key="11">
    <source>
        <dbReference type="Pfam" id="PF07730"/>
    </source>
</evidence>
<feature type="transmembrane region" description="Helical" evidence="9">
    <location>
        <begin position="112"/>
        <end position="133"/>
    </location>
</feature>
<feature type="transmembrane region" description="Helical" evidence="9">
    <location>
        <begin position="139"/>
        <end position="159"/>
    </location>
</feature>
<feature type="domain" description="Signal transduction histidine kinase subgroup 3 dimerisation and phosphoacceptor" evidence="11">
    <location>
        <begin position="184"/>
        <end position="248"/>
    </location>
</feature>
<dbReference type="Pfam" id="PF02518">
    <property type="entry name" value="HATPase_c"/>
    <property type="match status" value="1"/>
</dbReference>
<dbReference type="Gene3D" id="3.30.565.10">
    <property type="entry name" value="Histidine kinase-like ATPase, C-terminal domain"/>
    <property type="match status" value="1"/>
</dbReference>
<sequence length="389" mass="40926">MAQAYGEDGRNGAWRGAPRGGRWIPVVISLVVQTVIALILLSGAWRPVELAAVAAAMLGSLTLLWLGRHPGPALVGIAVLTLPVIVLTTLPVAVALPLAFAVVAATALGARGWVWGTVGGALLLGVVLGFAIAPSPRDLVRPLVVLLVLSVLVGIGEAVRNRRERFAEYRVEAARRRQGEAERERVRIARELHDVLAHSLSSINVQAGVGLHLIDEQPEKAAEALANIKQTSKAALEEVRGVLGFLRGAVDEPEADQRMPQPQLARLPALLDSFAAIGLPVTVTGTPPEGLPQLAELTVYRVVQEALTNVSRHSTAESATVDFADDGASCTVTILDDGQAPPDRALVEGRGLLGMRERAALVGGTLEAGWRPGGGFRVSLRLPRAAEAA</sequence>
<dbReference type="InterPro" id="IPR036890">
    <property type="entry name" value="HATPase_C_sf"/>
</dbReference>
<dbReference type="KEGG" id="mvd:AWU67_06920"/>
<feature type="transmembrane region" description="Helical" evidence="9">
    <location>
        <begin position="48"/>
        <end position="67"/>
    </location>
</feature>
<evidence type="ECO:0000256" key="1">
    <source>
        <dbReference type="ARBA" id="ARBA00000085"/>
    </source>
</evidence>
<evidence type="ECO:0000256" key="8">
    <source>
        <dbReference type="ARBA" id="ARBA00023012"/>
    </source>
</evidence>
<dbReference type="InterPro" id="IPR003594">
    <property type="entry name" value="HATPase_dom"/>
</dbReference>
<dbReference type="RefSeq" id="WP_067227322.1">
    <property type="nucleotide sequence ID" value="NZ_CP014145.1"/>
</dbReference>
<dbReference type="AlphaFoldDB" id="A0A0X8E3C5"/>
<accession>A0A0X8E3C5</accession>
<dbReference type="OrthoDB" id="227596at2"/>
<dbReference type="InterPro" id="IPR011712">
    <property type="entry name" value="Sig_transdc_His_kin_sub3_dim/P"/>
</dbReference>
<reference evidence="12 13" key="1">
    <citation type="journal article" date="2016" name="J. Biotechnol.">
        <title>First complete genome sequence of a species in the genus Microterricola, an extremophilic cold active enzyme producing bacterial strain ERGS5:02 isolated from Sikkim Himalaya.</title>
        <authorList>
            <person name="Himanshu"/>
            <person name="Swarnkar M.K."/>
            <person name="Singh D."/>
            <person name="Kumar R."/>
        </authorList>
    </citation>
    <scope>NUCLEOTIDE SEQUENCE [LARGE SCALE GENOMIC DNA]</scope>
    <source>
        <strain evidence="12 13">ERGS5:02</strain>
    </source>
</reference>
<proteinExistence type="predicted"/>
<keyword evidence="7" id="KW-0067">ATP-binding</keyword>
<keyword evidence="6" id="KW-0418">Kinase</keyword>
<gene>
    <name evidence="12" type="ORF">AWU67_06920</name>
</gene>
<feature type="domain" description="Histidine kinase/HSP90-like ATPase" evidence="10">
    <location>
        <begin position="297"/>
        <end position="385"/>
    </location>
</feature>
<evidence type="ECO:0000256" key="2">
    <source>
        <dbReference type="ARBA" id="ARBA00012438"/>
    </source>
</evidence>
<dbReference type="PANTHER" id="PTHR24421:SF10">
    <property type="entry name" value="NITRATE_NITRITE SENSOR PROTEIN NARQ"/>
    <property type="match status" value="1"/>
</dbReference>
<feature type="transmembrane region" description="Helical" evidence="9">
    <location>
        <begin position="23"/>
        <end position="41"/>
    </location>
</feature>
<name>A0A0X8E3C5_9MICO</name>
<evidence type="ECO:0000259" key="10">
    <source>
        <dbReference type="Pfam" id="PF02518"/>
    </source>
</evidence>
<feature type="transmembrane region" description="Helical" evidence="9">
    <location>
        <begin position="73"/>
        <end position="100"/>
    </location>
</feature>
<dbReference type="GO" id="GO:0005524">
    <property type="term" value="F:ATP binding"/>
    <property type="evidence" value="ECO:0007669"/>
    <property type="project" value="UniProtKB-KW"/>
</dbReference>
<dbReference type="EMBL" id="CP014145">
    <property type="protein sequence ID" value="AMB58633.1"/>
    <property type="molecule type" value="Genomic_DNA"/>
</dbReference>
<dbReference type="SUPFAM" id="SSF55874">
    <property type="entry name" value="ATPase domain of HSP90 chaperone/DNA topoisomerase II/histidine kinase"/>
    <property type="match status" value="1"/>
</dbReference>
<dbReference type="EC" id="2.7.13.3" evidence="2"/>
<evidence type="ECO:0000256" key="5">
    <source>
        <dbReference type="ARBA" id="ARBA00022741"/>
    </source>
</evidence>
<keyword evidence="5" id="KW-0547">Nucleotide-binding</keyword>
<keyword evidence="13" id="KW-1185">Reference proteome</keyword>
<dbReference type="GO" id="GO:0000155">
    <property type="term" value="F:phosphorelay sensor kinase activity"/>
    <property type="evidence" value="ECO:0007669"/>
    <property type="project" value="InterPro"/>
</dbReference>
<keyword evidence="9" id="KW-1133">Transmembrane helix</keyword>
<keyword evidence="9" id="KW-0472">Membrane</keyword>
<dbReference type="GO" id="GO:0046983">
    <property type="term" value="F:protein dimerization activity"/>
    <property type="evidence" value="ECO:0007669"/>
    <property type="project" value="InterPro"/>
</dbReference>
<evidence type="ECO:0000256" key="3">
    <source>
        <dbReference type="ARBA" id="ARBA00022553"/>
    </source>
</evidence>
<evidence type="ECO:0000256" key="6">
    <source>
        <dbReference type="ARBA" id="ARBA00022777"/>
    </source>
</evidence>
<evidence type="ECO:0000256" key="7">
    <source>
        <dbReference type="ARBA" id="ARBA00022840"/>
    </source>
</evidence>
<keyword evidence="4" id="KW-0808">Transferase</keyword>
<reference evidence="13" key="2">
    <citation type="submission" date="2016-01" db="EMBL/GenBank/DDBJ databases">
        <title>First complete genome sequence of a species in the genus Microterricola, an extremophilic cold active enzyme producing strain ERGS5:02 isolated from Sikkim Himalaya.</title>
        <authorList>
            <person name="Kumar R."/>
            <person name="Singh D."/>
            <person name="Swarnkar M.K."/>
        </authorList>
    </citation>
    <scope>NUCLEOTIDE SEQUENCE [LARGE SCALE GENOMIC DNA]</scope>
    <source>
        <strain evidence="13">ERGS5:02</strain>
    </source>
</reference>
<comment type="catalytic activity">
    <reaction evidence="1">
        <text>ATP + protein L-histidine = ADP + protein N-phospho-L-histidine.</text>
        <dbReference type="EC" id="2.7.13.3"/>
    </reaction>
</comment>
<evidence type="ECO:0000256" key="4">
    <source>
        <dbReference type="ARBA" id="ARBA00022679"/>
    </source>
</evidence>
<keyword evidence="8" id="KW-0902">Two-component regulatory system</keyword>
<dbReference type="InterPro" id="IPR050482">
    <property type="entry name" value="Sensor_HK_TwoCompSys"/>
</dbReference>
<dbReference type="Pfam" id="PF07730">
    <property type="entry name" value="HisKA_3"/>
    <property type="match status" value="1"/>
</dbReference>